<name>A0A1H6JI16_9RHOB</name>
<evidence type="ECO:0000313" key="2">
    <source>
        <dbReference type="Proteomes" id="UP000199125"/>
    </source>
</evidence>
<dbReference type="OrthoDB" id="6138108at2"/>
<evidence type="ECO:0000313" key="1">
    <source>
        <dbReference type="EMBL" id="SEH58586.1"/>
    </source>
</evidence>
<dbReference type="RefSeq" id="WP_090844325.1">
    <property type="nucleotide sequence ID" value="NZ_FNXG01000001.1"/>
</dbReference>
<sequence length="309" mass="34301">MANDSPNPVNYYVDIAGAGAFWVLRINDVSIWSHFAPDDTNLSLPVNAYLKTGRNEISVNFMSVTGSPAEYNLADPDFYFQARIDRIDLVTRDSERATLLNLALDQDNVVISPEVTKFGSAPDERTSPPMKIGKDRQDEAALIGGWGDEWTGRRITADFEISDPLPEPPWASAPVLADTPETRARLLAAYRDLHEVIQSGDRRRIQTSYEPAWRHLAITMNYASLDEFIQKTAPSEALAPDDGQGGMLEPLDLVLGPENFEIERMAGGRLIRIVPDPILWRRDGKYVASTNVAFFQGPDGNLHVGAVLY</sequence>
<keyword evidence="2" id="KW-1185">Reference proteome</keyword>
<dbReference type="EMBL" id="FNXG01000001">
    <property type="protein sequence ID" value="SEH58586.1"/>
    <property type="molecule type" value="Genomic_DNA"/>
</dbReference>
<dbReference type="AlphaFoldDB" id="A0A1H6JI16"/>
<reference evidence="2" key="1">
    <citation type="submission" date="2016-10" db="EMBL/GenBank/DDBJ databases">
        <authorList>
            <person name="Varghese N."/>
            <person name="Submissions S."/>
        </authorList>
    </citation>
    <scope>NUCLEOTIDE SEQUENCE [LARGE SCALE GENOMIC DNA]</scope>
    <source>
        <strain evidence="2">DSM 11593</strain>
    </source>
</reference>
<protein>
    <submittedName>
        <fullName evidence="1">Uncharacterized protein</fullName>
    </submittedName>
</protein>
<gene>
    <name evidence="1" type="ORF">SAMN04488075_0211</name>
</gene>
<dbReference type="STRING" id="65735.SAMN04488075_0211"/>
<accession>A0A1H6JI16</accession>
<organism evidence="1 2">
    <name type="scientific">Paracoccus alkenifer</name>
    <dbReference type="NCBI Taxonomy" id="65735"/>
    <lineage>
        <taxon>Bacteria</taxon>
        <taxon>Pseudomonadati</taxon>
        <taxon>Pseudomonadota</taxon>
        <taxon>Alphaproteobacteria</taxon>
        <taxon>Rhodobacterales</taxon>
        <taxon>Paracoccaceae</taxon>
        <taxon>Paracoccus</taxon>
    </lineage>
</organism>
<dbReference type="Proteomes" id="UP000199125">
    <property type="component" value="Unassembled WGS sequence"/>
</dbReference>
<proteinExistence type="predicted"/>